<accession>A0A3F2RT94</accession>
<feature type="domain" description="YrhK" evidence="2">
    <location>
        <begin position="37"/>
        <end position="97"/>
    </location>
</feature>
<comment type="caution">
    <text evidence="3">The sequence shown here is derived from an EMBL/GenBank/DDBJ whole genome shotgun (WGS) entry which is preliminary data.</text>
</comment>
<dbReference type="Pfam" id="PF14145">
    <property type="entry name" value="YrhK"/>
    <property type="match status" value="2"/>
</dbReference>
<keyword evidence="1" id="KW-0812">Transmembrane</keyword>
<organism evidence="3 4">
    <name type="scientific">Phytophthora kernoviae</name>
    <dbReference type="NCBI Taxonomy" id="325452"/>
    <lineage>
        <taxon>Eukaryota</taxon>
        <taxon>Sar</taxon>
        <taxon>Stramenopiles</taxon>
        <taxon>Oomycota</taxon>
        <taxon>Peronosporomycetes</taxon>
        <taxon>Peronosporales</taxon>
        <taxon>Peronosporaceae</taxon>
        <taxon>Phytophthora</taxon>
    </lineage>
</organism>
<evidence type="ECO:0000256" key="1">
    <source>
        <dbReference type="SAM" id="Phobius"/>
    </source>
</evidence>
<feature type="transmembrane region" description="Helical" evidence="1">
    <location>
        <begin position="146"/>
        <end position="168"/>
    </location>
</feature>
<gene>
    <name evidence="3" type="ORF">BBP00_00003856</name>
</gene>
<feature type="transmembrane region" description="Helical" evidence="1">
    <location>
        <begin position="180"/>
        <end position="207"/>
    </location>
</feature>
<keyword evidence="1" id="KW-1133">Transmembrane helix</keyword>
<feature type="transmembrane region" description="Helical" evidence="1">
    <location>
        <begin position="227"/>
        <end position="249"/>
    </location>
</feature>
<protein>
    <recommendedName>
        <fullName evidence="2">YrhK domain-containing protein</fullName>
    </recommendedName>
</protein>
<evidence type="ECO:0000259" key="2">
    <source>
        <dbReference type="Pfam" id="PF14145"/>
    </source>
</evidence>
<dbReference type="OrthoDB" id="369339at2759"/>
<feature type="domain" description="YrhK" evidence="2">
    <location>
        <begin position="108"/>
        <end position="165"/>
    </location>
</feature>
<feature type="transmembrane region" description="Helical" evidence="1">
    <location>
        <begin position="116"/>
        <end position="134"/>
    </location>
</feature>
<dbReference type="InterPro" id="IPR025424">
    <property type="entry name" value="YrhK_domain"/>
</dbReference>
<evidence type="ECO:0000313" key="3">
    <source>
        <dbReference type="EMBL" id="RLN63797.1"/>
    </source>
</evidence>
<dbReference type="EMBL" id="MBDO02000087">
    <property type="protein sequence ID" value="RLN63797.1"/>
    <property type="molecule type" value="Genomic_DNA"/>
</dbReference>
<name>A0A3F2RT94_9STRA</name>
<sequence>MPGLSPRHSHFSAQVTPHPPQVLLHDNHQLAMWEKCLEISRVGSYFVGSVLFLLGSIYFYPEYSIMWNGDAGVFASWCFVVGCLCFFTGANLDFIQAIRHNHGTQLRQVLRAFNALCNYMATSIFILGALYFLPTWYPKAPELGCWSFFVGCILFCIAAVVEIIFVCMTHEDPRVSGFKIKNIFCSVAAMALTTFIGALFFILGSWYYLPRYINRVDDGTHYMNKAISFYVVGSVFFIISSLAMIPDVYRYFKSSNRWNEIEKSQEESFWCKSVMARVAFLE</sequence>
<feature type="non-terminal residue" evidence="3">
    <location>
        <position position="282"/>
    </location>
</feature>
<evidence type="ECO:0000313" key="4">
    <source>
        <dbReference type="Proteomes" id="UP000277300"/>
    </source>
</evidence>
<reference evidence="3 4" key="1">
    <citation type="submission" date="2018-07" db="EMBL/GenBank/DDBJ databases">
        <title>Genome sequencing of oomycete isolates from Chile give support for New Zealand origin for Phytophthora kernoviae and make available the first Nothophytophthora sp. genome.</title>
        <authorList>
            <person name="Studholme D.J."/>
            <person name="Sanfuentes E."/>
            <person name="Panda P."/>
            <person name="Hill R."/>
            <person name="Sambles C."/>
            <person name="Grant M."/>
            <person name="Williams N.M."/>
            <person name="Mcdougal R.L."/>
        </authorList>
    </citation>
    <scope>NUCLEOTIDE SEQUENCE [LARGE SCALE GENOMIC DNA]</scope>
    <source>
        <strain evidence="3">Chile6</strain>
    </source>
</reference>
<feature type="transmembrane region" description="Helical" evidence="1">
    <location>
        <begin position="42"/>
        <end position="61"/>
    </location>
</feature>
<keyword evidence="1" id="KW-0472">Membrane</keyword>
<dbReference type="AlphaFoldDB" id="A0A3F2RT94"/>
<feature type="transmembrane region" description="Helical" evidence="1">
    <location>
        <begin position="73"/>
        <end position="95"/>
    </location>
</feature>
<dbReference type="Proteomes" id="UP000277300">
    <property type="component" value="Unassembled WGS sequence"/>
</dbReference>
<proteinExistence type="predicted"/>